<dbReference type="RefSeq" id="WP_147846513.1">
    <property type="nucleotide sequence ID" value="NZ_VDUZ01000007.1"/>
</dbReference>
<dbReference type="Gene3D" id="3.40.50.10610">
    <property type="entry name" value="ABC-type transport auxiliary lipoprotein component"/>
    <property type="match status" value="1"/>
</dbReference>
<keyword evidence="2" id="KW-1185">Reference proteome</keyword>
<dbReference type="EMBL" id="VDUZ01000007">
    <property type="protein sequence ID" value="TXL78244.1"/>
    <property type="molecule type" value="Genomic_DNA"/>
</dbReference>
<protein>
    <recommendedName>
        <fullName evidence="3">Lipoprotein</fullName>
    </recommendedName>
</protein>
<reference evidence="1 2" key="1">
    <citation type="submission" date="2019-06" db="EMBL/GenBank/DDBJ databases">
        <title>New taxonomy in bacterial strain CC-CFT640, isolated from vineyard.</title>
        <authorList>
            <person name="Lin S.-Y."/>
            <person name="Tsai C.-F."/>
            <person name="Young C.-C."/>
        </authorList>
    </citation>
    <scope>NUCLEOTIDE SEQUENCE [LARGE SCALE GENOMIC DNA]</scope>
    <source>
        <strain evidence="1 2">CC-CFT640</strain>
    </source>
</reference>
<accession>A0A5C8PRS9</accession>
<dbReference type="OrthoDB" id="9777244at2"/>
<evidence type="ECO:0000313" key="1">
    <source>
        <dbReference type="EMBL" id="TXL78244.1"/>
    </source>
</evidence>
<dbReference type="AlphaFoldDB" id="A0A5C8PRS9"/>
<comment type="caution">
    <text evidence="1">The sequence shown here is derived from an EMBL/GenBank/DDBJ whole genome shotgun (WGS) entry which is preliminary data.</text>
</comment>
<gene>
    <name evidence="1" type="ORF">FHP25_08620</name>
</gene>
<organism evidence="1 2">
    <name type="scientific">Vineibacter terrae</name>
    <dbReference type="NCBI Taxonomy" id="2586908"/>
    <lineage>
        <taxon>Bacteria</taxon>
        <taxon>Pseudomonadati</taxon>
        <taxon>Pseudomonadota</taxon>
        <taxon>Alphaproteobacteria</taxon>
        <taxon>Hyphomicrobiales</taxon>
        <taxon>Vineibacter</taxon>
    </lineage>
</organism>
<sequence>MPNDDVGARASTSVRQAKSIVDRLGWALLTMVIMLLAGCGPPYLSDTYATSTPKPASFNTRDVAHMPLVVLAFVAPSNLQGLSPALSHALSGALAEVNPPVRAIPTHETLNRLTDKGLATEYADLRAGFARTGMLDRQQLQRIGSGLGAQYVLLPGLAQLDEEILDKFELAGFKLIRNRVTTLRLWLQVWDSKAGHIVWESSGEATTATVFLTPTQTVALEQIARKLLVRMIQDGLLESKMETKSIVDH</sequence>
<proteinExistence type="predicted"/>
<evidence type="ECO:0000313" key="2">
    <source>
        <dbReference type="Proteomes" id="UP000321638"/>
    </source>
</evidence>
<name>A0A5C8PRS9_9HYPH</name>
<dbReference type="Proteomes" id="UP000321638">
    <property type="component" value="Unassembled WGS sequence"/>
</dbReference>
<evidence type="ECO:0008006" key="3">
    <source>
        <dbReference type="Google" id="ProtNLM"/>
    </source>
</evidence>